<dbReference type="GO" id="GO:0016559">
    <property type="term" value="P:peroxisome fission"/>
    <property type="evidence" value="ECO:0007669"/>
    <property type="project" value="InterPro"/>
</dbReference>
<dbReference type="PANTHER" id="PTHR12652:SF23">
    <property type="entry name" value="MICROBODY (PEROXISOME) PROLIFERATION PROTEIN PEROXIN 11B (EUROFUNG)"/>
    <property type="match status" value="1"/>
</dbReference>
<reference evidence="6" key="1">
    <citation type="submission" date="2023-07" db="EMBL/GenBank/DDBJ databases">
        <title>Black Yeasts Isolated from many extreme environments.</title>
        <authorList>
            <person name="Coleine C."/>
            <person name="Stajich J.E."/>
            <person name="Selbmann L."/>
        </authorList>
    </citation>
    <scope>NUCLEOTIDE SEQUENCE</scope>
    <source>
        <strain evidence="6">CCFEE 5485</strain>
    </source>
</reference>
<dbReference type="Proteomes" id="UP001274830">
    <property type="component" value="Unassembled WGS sequence"/>
</dbReference>
<organism evidence="6 7">
    <name type="scientific">Recurvomyces mirabilis</name>
    <dbReference type="NCBI Taxonomy" id="574656"/>
    <lineage>
        <taxon>Eukaryota</taxon>
        <taxon>Fungi</taxon>
        <taxon>Dikarya</taxon>
        <taxon>Ascomycota</taxon>
        <taxon>Pezizomycotina</taxon>
        <taxon>Dothideomycetes</taxon>
        <taxon>Dothideomycetidae</taxon>
        <taxon>Mycosphaerellales</taxon>
        <taxon>Teratosphaeriaceae</taxon>
        <taxon>Recurvomyces</taxon>
    </lineage>
</organism>
<dbReference type="Pfam" id="PF05648">
    <property type="entry name" value="PEX11"/>
    <property type="match status" value="1"/>
</dbReference>
<name>A0AAE0TPE5_9PEZI</name>
<protein>
    <submittedName>
        <fullName evidence="6">Uncharacterized protein</fullName>
    </submittedName>
</protein>
<keyword evidence="2" id="KW-0472">Membrane</keyword>
<keyword evidence="3" id="KW-0576">Peroxisome</keyword>
<accession>A0AAE0TPE5</accession>
<gene>
    <name evidence="6" type="ORF">LTR78_010811</name>
</gene>
<keyword evidence="1" id="KW-0962">Peroxisome biogenesis</keyword>
<comment type="caution">
    <text evidence="6">The sequence shown here is derived from an EMBL/GenBank/DDBJ whole genome shotgun (WGS) entry which is preliminary data.</text>
</comment>
<dbReference type="InterPro" id="IPR008733">
    <property type="entry name" value="PEX11"/>
</dbReference>
<sequence>MLASIARFTDDAAAIEKTLRLVQGLCTTAAALNESSDIAIPWLHARSQVNLGRRYFRVFKWYPAFVEVGRSSMNGNLSTIERLLEVVKYLFLGLYFLLEASTLTNAMGVTEYTWAPAVQMEANRCWFYALVASILLGAYQLAELHFSPSAETATDEKASGPKESAAASRAAMPIAESRRSKLLTDLAIDCCDVILPGTTVGWIPASQLTVGSCQSISSILAGRRIWERVQAKA</sequence>
<comment type="subcellular location">
    <subcellularLocation>
        <location evidence="4">Peroxisome membrane</location>
    </subcellularLocation>
</comment>
<evidence type="ECO:0000313" key="7">
    <source>
        <dbReference type="Proteomes" id="UP001274830"/>
    </source>
</evidence>
<evidence type="ECO:0000256" key="1">
    <source>
        <dbReference type="ARBA" id="ARBA00022593"/>
    </source>
</evidence>
<evidence type="ECO:0000256" key="4">
    <source>
        <dbReference type="ARBA" id="ARBA00046271"/>
    </source>
</evidence>
<dbReference type="PANTHER" id="PTHR12652">
    <property type="entry name" value="PEROXISOMAL BIOGENESIS FACTOR 11"/>
    <property type="match status" value="1"/>
</dbReference>
<evidence type="ECO:0000313" key="6">
    <source>
        <dbReference type="EMBL" id="KAK3669312.1"/>
    </source>
</evidence>
<dbReference type="EMBL" id="JAUTXT010000091">
    <property type="protein sequence ID" value="KAK3669312.1"/>
    <property type="molecule type" value="Genomic_DNA"/>
</dbReference>
<evidence type="ECO:0000256" key="5">
    <source>
        <dbReference type="SAM" id="MobiDB-lite"/>
    </source>
</evidence>
<proteinExistence type="predicted"/>
<dbReference type="AlphaFoldDB" id="A0AAE0TPE5"/>
<evidence type="ECO:0000256" key="2">
    <source>
        <dbReference type="ARBA" id="ARBA00023136"/>
    </source>
</evidence>
<keyword evidence="7" id="KW-1185">Reference proteome</keyword>
<evidence type="ECO:0000256" key="3">
    <source>
        <dbReference type="ARBA" id="ARBA00023140"/>
    </source>
</evidence>
<dbReference type="GO" id="GO:0005778">
    <property type="term" value="C:peroxisomal membrane"/>
    <property type="evidence" value="ECO:0007669"/>
    <property type="project" value="UniProtKB-SubCell"/>
</dbReference>
<feature type="region of interest" description="Disordered" evidence="5">
    <location>
        <begin position="152"/>
        <end position="171"/>
    </location>
</feature>